<evidence type="ECO:0000256" key="5">
    <source>
        <dbReference type="ARBA" id="ARBA00023027"/>
    </source>
</evidence>
<dbReference type="Proteomes" id="UP001611494">
    <property type="component" value="Unassembled WGS sequence"/>
</dbReference>
<dbReference type="Gene3D" id="3.30.390.30">
    <property type="match status" value="1"/>
</dbReference>
<name>A0ABW7VRV9_9NOCA</name>
<comment type="similarity">
    <text evidence="2">Belongs to the class-I pyridine nucleotide-disulfide oxidoreductase family.</text>
</comment>
<feature type="domain" description="Pyridine nucleotide-disulphide oxidoreductase dimerisation" evidence="6">
    <location>
        <begin position="376"/>
        <end position="481"/>
    </location>
</feature>
<dbReference type="InterPro" id="IPR016156">
    <property type="entry name" value="FAD/NAD-linked_Rdtase_dimer_sf"/>
</dbReference>
<dbReference type="EC" id="1.-.-.-" evidence="8"/>
<evidence type="ECO:0000259" key="6">
    <source>
        <dbReference type="Pfam" id="PF02852"/>
    </source>
</evidence>
<keyword evidence="8" id="KW-0560">Oxidoreductase</keyword>
<dbReference type="GO" id="GO:0016491">
    <property type="term" value="F:oxidoreductase activity"/>
    <property type="evidence" value="ECO:0007669"/>
    <property type="project" value="UniProtKB-KW"/>
</dbReference>
<evidence type="ECO:0000256" key="1">
    <source>
        <dbReference type="ARBA" id="ARBA00001974"/>
    </source>
</evidence>
<reference evidence="8 9" key="1">
    <citation type="submission" date="2024-10" db="EMBL/GenBank/DDBJ databases">
        <title>The Natural Products Discovery Center: Release of the First 8490 Sequenced Strains for Exploring Actinobacteria Biosynthetic Diversity.</title>
        <authorList>
            <person name="Kalkreuter E."/>
            <person name="Kautsar S.A."/>
            <person name="Yang D."/>
            <person name="Bader C.D."/>
            <person name="Teijaro C.N."/>
            <person name="Fluegel L."/>
            <person name="Davis C.M."/>
            <person name="Simpson J.R."/>
            <person name="Lauterbach L."/>
            <person name="Steele A.D."/>
            <person name="Gui C."/>
            <person name="Meng S."/>
            <person name="Li G."/>
            <person name="Viehrig K."/>
            <person name="Ye F."/>
            <person name="Su P."/>
            <person name="Kiefer A.F."/>
            <person name="Nichols A."/>
            <person name="Cepeda A.J."/>
            <person name="Yan W."/>
            <person name="Fan B."/>
            <person name="Jiang Y."/>
            <person name="Adhikari A."/>
            <person name="Zheng C.-J."/>
            <person name="Schuster L."/>
            <person name="Cowan T.M."/>
            <person name="Smanski M.J."/>
            <person name="Chevrette M.G."/>
            <person name="De Carvalho L.P.S."/>
            <person name="Shen B."/>
        </authorList>
    </citation>
    <scope>NUCLEOTIDE SEQUENCE [LARGE SCALE GENOMIC DNA]</scope>
    <source>
        <strain evidence="8 9">NPDC019377</strain>
    </source>
</reference>
<evidence type="ECO:0000256" key="4">
    <source>
        <dbReference type="ARBA" id="ARBA00022827"/>
    </source>
</evidence>
<dbReference type="Pfam" id="PF02852">
    <property type="entry name" value="Pyr_redox_dim"/>
    <property type="match status" value="1"/>
</dbReference>
<keyword evidence="5" id="KW-0520">NAD</keyword>
<dbReference type="InterPro" id="IPR023753">
    <property type="entry name" value="FAD/NAD-binding_dom"/>
</dbReference>
<keyword evidence="9" id="KW-1185">Reference proteome</keyword>
<protein>
    <submittedName>
        <fullName evidence="8">Dihydrolipoyl dehydrogenase family protein</fullName>
        <ecNumber evidence="8">1.-.-.-</ecNumber>
    </submittedName>
</protein>
<dbReference type="InterPro" id="IPR036188">
    <property type="entry name" value="FAD/NAD-bd_sf"/>
</dbReference>
<evidence type="ECO:0000256" key="2">
    <source>
        <dbReference type="ARBA" id="ARBA00007532"/>
    </source>
</evidence>
<dbReference type="SUPFAM" id="SSF51905">
    <property type="entry name" value="FAD/NAD(P)-binding domain"/>
    <property type="match status" value="1"/>
</dbReference>
<accession>A0ABW7VRV9</accession>
<dbReference type="PANTHER" id="PTHR22912">
    <property type="entry name" value="DISULFIDE OXIDOREDUCTASE"/>
    <property type="match status" value="1"/>
</dbReference>
<dbReference type="InterPro" id="IPR004099">
    <property type="entry name" value="Pyr_nucl-diS_OxRdtase_dimer"/>
</dbReference>
<dbReference type="PIRSF" id="PIRSF000350">
    <property type="entry name" value="Mercury_reductase_MerA"/>
    <property type="match status" value="1"/>
</dbReference>
<evidence type="ECO:0000313" key="8">
    <source>
        <dbReference type="EMBL" id="MFI2228710.1"/>
    </source>
</evidence>
<dbReference type="EMBL" id="JBIRYL010000001">
    <property type="protein sequence ID" value="MFI2228710.1"/>
    <property type="molecule type" value="Genomic_DNA"/>
</dbReference>
<keyword evidence="3" id="KW-0285">Flavoprotein</keyword>
<gene>
    <name evidence="8" type="ORF">ACH49Z_02535</name>
</gene>
<dbReference type="Pfam" id="PF07992">
    <property type="entry name" value="Pyr_redox_2"/>
    <property type="match status" value="1"/>
</dbReference>
<dbReference type="SUPFAM" id="SSF55424">
    <property type="entry name" value="FAD/NAD-linked reductases, dimerisation (C-terminal) domain"/>
    <property type="match status" value="1"/>
</dbReference>
<evidence type="ECO:0000256" key="3">
    <source>
        <dbReference type="ARBA" id="ARBA00022630"/>
    </source>
</evidence>
<evidence type="ECO:0000313" key="9">
    <source>
        <dbReference type="Proteomes" id="UP001611494"/>
    </source>
</evidence>
<dbReference type="PRINTS" id="PR00411">
    <property type="entry name" value="PNDRDTASEI"/>
</dbReference>
<comment type="caution">
    <text evidence="8">The sequence shown here is derived from an EMBL/GenBank/DDBJ whole genome shotgun (WGS) entry which is preliminary data.</text>
</comment>
<comment type="cofactor">
    <cofactor evidence="1">
        <name>FAD</name>
        <dbReference type="ChEBI" id="CHEBI:57692"/>
    </cofactor>
</comment>
<dbReference type="InterPro" id="IPR001100">
    <property type="entry name" value="Pyr_nuc-diS_OxRdtase"/>
</dbReference>
<dbReference type="Gene3D" id="3.50.50.60">
    <property type="entry name" value="FAD/NAD(P)-binding domain"/>
    <property type="match status" value="2"/>
</dbReference>
<dbReference type="RefSeq" id="WP_397059075.1">
    <property type="nucleotide sequence ID" value="NZ_JBIRYL010000001.1"/>
</dbReference>
<dbReference type="PANTHER" id="PTHR22912:SF151">
    <property type="entry name" value="DIHYDROLIPOYL DEHYDROGENASE, MITOCHONDRIAL"/>
    <property type="match status" value="1"/>
</dbReference>
<feature type="domain" description="FAD/NAD(P)-binding" evidence="7">
    <location>
        <begin position="19"/>
        <end position="336"/>
    </location>
</feature>
<proteinExistence type="inferred from homology"/>
<keyword evidence="4" id="KW-0274">FAD</keyword>
<dbReference type="PRINTS" id="PR00368">
    <property type="entry name" value="FADPNR"/>
</dbReference>
<sequence>MFDSARDEIEMSDNLSRIYDVVVIGAGPVGENVADRTSAAGLRTVIVESELVGGECSYWACEPSKALLRPALLYAEAARMPGVGAALTRPIDADAVLAYRDRMSADWDDRHQVAWLKSAGITLFRGHGRITGERRVAVETPDGPVVQLTARYAVVVCTGTRAALPPLPGLDSVRPWTSREATSARAVPARLAVLGAGVVATEMATAWQALGSRVTLIARENRLLPRAERFAAELVAERLRGAGAELRFGTTITHAERAGGPDDTVHLTLTDGSRIIADELLLATGRDPRTEDIGLDSVGLVSGQWLDTDDTFTVPTVAGAWLYAVGDVNRRGLLTHQGKYQARIAGAVIADRARGRALDPEPWGRHRGTADLVAAPQVVFTDPEVAAVGLTTEEAEQAGRPVDVVDYDIGGVAGALQYLPEYRGRARIVIDPDRHVIIGATFAGPGVAELLHSATVAIVAEIPIHRLWHAVPSFPTISEIWLRLLETYRDRRR</sequence>
<evidence type="ECO:0000259" key="7">
    <source>
        <dbReference type="Pfam" id="PF07992"/>
    </source>
</evidence>
<dbReference type="InterPro" id="IPR050151">
    <property type="entry name" value="Class-I_Pyr_Nuc-Dis_Oxidored"/>
</dbReference>
<organism evidence="8 9">
    <name type="scientific">Nocardia testacea</name>
    <dbReference type="NCBI Taxonomy" id="248551"/>
    <lineage>
        <taxon>Bacteria</taxon>
        <taxon>Bacillati</taxon>
        <taxon>Actinomycetota</taxon>
        <taxon>Actinomycetes</taxon>
        <taxon>Mycobacteriales</taxon>
        <taxon>Nocardiaceae</taxon>
        <taxon>Nocardia</taxon>
    </lineage>
</organism>